<dbReference type="Proteomes" id="UP001237642">
    <property type="component" value="Unassembled WGS sequence"/>
</dbReference>
<evidence type="ECO:0000313" key="4">
    <source>
        <dbReference type="EMBL" id="KAK1387919.1"/>
    </source>
</evidence>
<dbReference type="SUPFAM" id="SSF52096">
    <property type="entry name" value="ClpP/crotonase"/>
    <property type="match status" value="1"/>
</dbReference>
<dbReference type="Pfam" id="PF01039">
    <property type="entry name" value="Carboxyl_trans"/>
    <property type="match status" value="1"/>
</dbReference>
<dbReference type="GO" id="GO:0005524">
    <property type="term" value="F:ATP binding"/>
    <property type="evidence" value="ECO:0007669"/>
    <property type="project" value="UniProtKB-KW"/>
</dbReference>
<dbReference type="GO" id="GO:0006633">
    <property type="term" value="P:fatty acid biosynthetic process"/>
    <property type="evidence" value="ECO:0007669"/>
    <property type="project" value="TreeGrafter"/>
</dbReference>
<dbReference type="InterPro" id="IPR034733">
    <property type="entry name" value="AcCoA_carboxyl_beta"/>
</dbReference>
<accession>A0AAD8MWT0</accession>
<evidence type="ECO:0000256" key="2">
    <source>
        <dbReference type="ARBA" id="ARBA00022840"/>
    </source>
</evidence>
<dbReference type="InterPro" id="IPR029045">
    <property type="entry name" value="ClpP/crotonase-like_dom_sf"/>
</dbReference>
<dbReference type="PANTHER" id="PTHR45728">
    <property type="entry name" value="ACETYL-COA CARBOXYLASE, ISOFORM A"/>
    <property type="match status" value="1"/>
</dbReference>
<keyword evidence="5" id="KW-1185">Reference proteome</keyword>
<evidence type="ECO:0000256" key="1">
    <source>
        <dbReference type="ARBA" id="ARBA00022741"/>
    </source>
</evidence>
<keyword evidence="1" id="KW-0547">Nucleotide-binding</keyword>
<evidence type="ECO:0000259" key="3">
    <source>
        <dbReference type="Pfam" id="PF01039"/>
    </source>
</evidence>
<reference evidence="4" key="2">
    <citation type="submission" date="2023-05" db="EMBL/GenBank/DDBJ databases">
        <authorList>
            <person name="Schelkunov M.I."/>
        </authorList>
    </citation>
    <scope>NUCLEOTIDE SEQUENCE</scope>
    <source>
        <strain evidence="4">Hsosn_3</strain>
        <tissue evidence="4">Leaf</tissue>
    </source>
</reference>
<organism evidence="4 5">
    <name type="scientific">Heracleum sosnowskyi</name>
    <dbReference type="NCBI Taxonomy" id="360622"/>
    <lineage>
        <taxon>Eukaryota</taxon>
        <taxon>Viridiplantae</taxon>
        <taxon>Streptophyta</taxon>
        <taxon>Embryophyta</taxon>
        <taxon>Tracheophyta</taxon>
        <taxon>Spermatophyta</taxon>
        <taxon>Magnoliopsida</taxon>
        <taxon>eudicotyledons</taxon>
        <taxon>Gunneridae</taxon>
        <taxon>Pentapetalae</taxon>
        <taxon>asterids</taxon>
        <taxon>campanulids</taxon>
        <taxon>Apiales</taxon>
        <taxon>Apiaceae</taxon>
        <taxon>Apioideae</taxon>
        <taxon>apioid superclade</taxon>
        <taxon>Tordylieae</taxon>
        <taxon>Tordyliinae</taxon>
        <taxon>Heracleum</taxon>
    </lineage>
</organism>
<name>A0AAD8MWT0_9APIA</name>
<dbReference type="EMBL" id="JAUIZM010000004">
    <property type="protein sequence ID" value="KAK1387919.1"/>
    <property type="molecule type" value="Genomic_DNA"/>
</dbReference>
<comment type="caution">
    <text evidence="4">The sequence shown here is derived from an EMBL/GenBank/DDBJ whole genome shotgun (WGS) entry which is preliminary data.</text>
</comment>
<proteinExistence type="predicted"/>
<dbReference type="Gene3D" id="3.90.226.10">
    <property type="entry name" value="2-enoyl-CoA Hydratase, Chain A, domain 1"/>
    <property type="match status" value="1"/>
</dbReference>
<dbReference type="InterPro" id="IPR049076">
    <property type="entry name" value="ACCA"/>
</dbReference>
<dbReference type="GO" id="GO:0003989">
    <property type="term" value="F:acetyl-CoA carboxylase activity"/>
    <property type="evidence" value="ECO:0007669"/>
    <property type="project" value="InterPro"/>
</dbReference>
<gene>
    <name evidence="4" type="ORF">POM88_016097</name>
</gene>
<dbReference type="PANTHER" id="PTHR45728:SF3">
    <property type="entry name" value="ACETYL-COA CARBOXYLASE"/>
    <property type="match status" value="1"/>
</dbReference>
<feature type="domain" description="Acetyl-coenzyme A carboxylase carboxyl transferase subunit beta" evidence="3">
    <location>
        <begin position="16"/>
        <end position="88"/>
    </location>
</feature>
<protein>
    <submittedName>
        <fullName evidence="4">Acetyl-CoA carboxylase</fullName>
    </submittedName>
</protein>
<sequence length="242" mass="27988">MGRLDKQLIDLNTELLEAKSARAFANVESLQQQIKAREKQILPIYTQIGTKFAELHDTSSRMAAKGVIKEVVDWGNSQSFFYKRLNRRVAEGTLIKTVRDAAGDQLSYKAALDMIKNWFTSSGINNTWLDDEAFFAWKSNLNNYHDKLQELPMQKVTFQLMQMSDSTLDLQALPRGLDALLHKWNHQSRSSWWKNYKRAEHLILADIFRRIKSLNLMAKQDMSELGFGKEPMLEDSPYGNRI</sequence>
<reference evidence="4" key="1">
    <citation type="submission" date="2023-02" db="EMBL/GenBank/DDBJ databases">
        <title>Genome of toxic invasive species Heracleum sosnowskyi carries increased number of genes despite the absence of recent whole-genome duplications.</title>
        <authorList>
            <person name="Schelkunov M."/>
            <person name="Shtratnikova V."/>
            <person name="Makarenko M."/>
            <person name="Klepikova A."/>
            <person name="Omelchenko D."/>
            <person name="Novikova G."/>
            <person name="Obukhova E."/>
            <person name="Bogdanov V."/>
            <person name="Penin A."/>
            <person name="Logacheva M."/>
        </authorList>
    </citation>
    <scope>NUCLEOTIDE SEQUENCE</scope>
    <source>
        <strain evidence="4">Hsosn_3</strain>
        <tissue evidence="4">Leaf</tissue>
    </source>
</reference>
<evidence type="ECO:0000313" key="5">
    <source>
        <dbReference type="Proteomes" id="UP001237642"/>
    </source>
</evidence>
<keyword evidence="2" id="KW-0067">ATP-binding</keyword>
<dbReference type="AlphaFoldDB" id="A0AAD8MWT0"/>